<organism evidence="2 3">
    <name type="scientific">Bradyrhizobium diazoefficiens (strain JCM 10833 / BCRC 13528 / IAM 13628 / NBRC 14792 / USDA 110)</name>
    <dbReference type="NCBI Taxonomy" id="224911"/>
    <lineage>
        <taxon>Bacteria</taxon>
        <taxon>Pseudomonadati</taxon>
        <taxon>Pseudomonadota</taxon>
        <taxon>Alphaproteobacteria</taxon>
        <taxon>Hyphomicrobiales</taxon>
        <taxon>Nitrobacteraceae</taxon>
        <taxon>Bradyrhizobium</taxon>
    </lineage>
</organism>
<proteinExistence type="predicted"/>
<dbReference type="InterPro" id="IPR035437">
    <property type="entry name" value="SNase_OB-fold_sf"/>
</dbReference>
<reference evidence="3" key="1">
    <citation type="journal article" date="2002" name="DNA Res.">
        <title>Complete genomic sequence of nitrogen-fixing symbiotic bacterium Bradyrhizobium japonicum USDA110.</title>
        <authorList>
            <person name="Kaneko T."/>
            <person name="Nakamura Y."/>
            <person name="Sato S."/>
            <person name="Minamisawa K."/>
            <person name="Uchiumi T."/>
            <person name="Sasamoto S."/>
            <person name="Watanabe A."/>
            <person name="Idesawa K."/>
            <person name="Iriguchi M."/>
            <person name="Kawashima K."/>
            <person name="Kohara M."/>
            <person name="Matsumoto M."/>
            <person name="Shimpo S."/>
            <person name="Tsuruoka H."/>
            <person name="Wada T."/>
            <person name="Yamada M."/>
            <person name="Tabata S."/>
        </authorList>
    </citation>
    <scope>NUCLEOTIDE SEQUENCE [LARGE SCALE GENOMIC DNA]</scope>
    <source>
        <strain evidence="3">JCM 10833 / BCRC 13528 / IAM 13628 / NBRC 14792 / USDA 110</strain>
    </source>
</reference>
<dbReference type="eggNOG" id="COG1525">
    <property type="taxonomic scope" value="Bacteria"/>
</dbReference>
<dbReference type="Pfam" id="PF00565">
    <property type="entry name" value="SNase"/>
    <property type="match status" value="1"/>
</dbReference>
<gene>
    <name evidence="2" type="ordered locus">blr0145</name>
</gene>
<dbReference type="InParanoid" id="Q89Y10"/>
<evidence type="ECO:0000259" key="1">
    <source>
        <dbReference type="SMART" id="SM00318"/>
    </source>
</evidence>
<dbReference type="FunFam" id="2.40.50.90:FF:000090">
    <property type="entry name" value="Endonuclease YncB, thermonuclease family"/>
    <property type="match status" value="1"/>
</dbReference>
<feature type="domain" description="TNase-like" evidence="1">
    <location>
        <begin position="125"/>
        <end position="242"/>
    </location>
</feature>
<dbReference type="SMART" id="SM00318">
    <property type="entry name" value="SNc"/>
    <property type="match status" value="1"/>
</dbReference>
<dbReference type="Proteomes" id="UP000002526">
    <property type="component" value="Chromosome"/>
</dbReference>
<name>Q89Y10_BRADU</name>
<accession>Q89Y10</accession>
<sequence length="353" mass="38191">MRERAASARGVQLARSSRVFRKAEWWNDARRFRTVIASAAKQSDRHRGDSPGLLRCARNDACEAMAERHTATGSDRSTSSLASFELRVERNATFPGNVTRLLHLIVVLLLVAGRTAFAAPCQFESQGDGRVAAIVDARSVRLDDGREIRLTGIEPTATTKQALASLLVGRDVTLRSADDTPDRYGRQGGLIFIGDSDTPVQAMLLAQGDAIVSAEIADKDCAAALMSSEAEARRQKKGNWADPSAIKNAESPDDILAGIGRFVVVEGKVLSVRQAGAMTYLNFGRNWTRGFAVTISRRASPAFETAGIALKSLENRRIRVRGWVEGNTGPRIDVRLVGQVELLGANEPAGVRP</sequence>
<dbReference type="HOGENOM" id="CLU_064698_0_0_5"/>
<dbReference type="AlphaFoldDB" id="Q89Y10"/>
<dbReference type="OrthoDB" id="7618306at2"/>
<dbReference type="EMBL" id="BA000040">
    <property type="protein sequence ID" value="BAC45410.1"/>
    <property type="molecule type" value="Genomic_DNA"/>
</dbReference>
<keyword evidence="3" id="KW-1185">Reference proteome</keyword>
<protein>
    <submittedName>
        <fullName evidence="2">Blr0145 protein</fullName>
    </submittedName>
</protein>
<dbReference type="STRING" id="224911.AAV28_39990"/>
<dbReference type="InterPro" id="IPR016071">
    <property type="entry name" value="Staphylococal_nuclease_OB-fold"/>
</dbReference>
<dbReference type="SUPFAM" id="SSF50199">
    <property type="entry name" value="Staphylococcal nuclease"/>
    <property type="match status" value="1"/>
</dbReference>
<dbReference type="PATRIC" id="fig|224911.5.peg.139"/>
<evidence type="ECO:0000313" key="3">
    <source>
        <dbReference type="Proteomes" id="UP000002526"/>
    </source>
</evidence>
<dbReference type="Gene3D" id="2.40.50.90">
    <property type="match status" value="1"/>
</dbReference>
<dbReference type="KEGG" id="bja:blr0145"/>
<dbReference type="EnsemblBacteria" id="BAC45410">
    <property type="protein sequence ID" value="BAC45410"/>
    <property type="gene ID" value="BAC45410"/>
</dbReference>
<evidence type="ECO:0000313" key="2">
    <source>
        <dbReference type="EMBL" id="BAC45410.1"/>
    </source>
</evidence>
<dbReference type="PhylomeDB" id="Q89Y10"/>